<gene>
    <name evidence="1" type="ORF">UFOVP230_80</name>
</gene>
<protein>
    <submittedName>
        <fullName evidence="1">Uncharacterized protein</fullName>
    </submittedName>
</protein>
<reference evidence="1" key="1">
    <citation type="submission" date="2020-05" db="EMBL/GenBank/DDBJ databases">
        <authorList>
            <person name="Chiriac C."/>
            <person name="Salcher M."/>
            <person name="Ghai R."/>
            <person name="Kavagutti S V."/>
        </authorList>
    </citation>
    <scope>NUCLEOTIDE SEQUENCE</scope>
</reference>
<evidence type="ECO:0000313" key="1">
    <source>
        <dbReference type="EMBL" id="CAB5238896.1"/>
    </source>
</evidence>
<sequence>MAYFAKVYPTGLASKFIVDEVISADQDFINSGAVGSPANWIQTSYNTYGNVHYAPSPPAEPHTPDGGTPLRANYAGIGYVYDTSYTIDGVTGVFYAPQPYPSWILNTSTFLWEAPVPYPSEGGPYTWDEATQSWVPVV</sequence>
<dbReference type="EMBL" id="LR798463">
    <property type="protein sequence ID" value="CAB5238896.1"/>
    <property type="molecule type" value="Genomic_DNA"/>
</dbReference>
<name>A0A6J7XWU5_9CAUD</name>
<organism evidence="1">
    <name type="scientific">uncultured Caudovirales phage</name>
    <dbReference type="NCBI Taxonomy" id="2100421"/>
    <lineage>
        <taxon>Viruses</taxon>
        <taxon>Duplodnaviria</taxon>
        <taxon>Heunggongvirae</taxon>
        <taxon>Uroviricota</taxon>
        <taxon>Caudoviricetes</taxon>
        <taxon>Peduoviridae</taxon>
        <taxon>Maltschvirus</taxon>
        <taxon>Maltschvirus maltsch</taxon>
    </lineage>
</organism>
<accession>A0A6J7XWU5</accession>
<proteinExistence type="predicted"/>